<dbReference type="InterPro" id="IPR044876">
    <property type="entry name" value="HRDC_dom_sf"/>
</dbReference>
<feature type="compositionally biased region" description="Low complexity" evidence="12">
    <location>
        <begin position="1148"/>
        <end position="1161"/>
    </location>
</feature>
<dbReference type="GO" id="GO:0043138">
    <property type="term" value="F:3'-5' DNA helicase activity"/>
    <property type="evidence" value="ECO:0007669"/>
    <property type="project" value="UniProtKB-EC"/>
</dbReference>
<dbReference type="Pfam" id="PF16124">
    <property type="entry name" value="RecQ_Zn_bind"/>
    <property type="match status" value="1"/>
</dbReference>
<evidence type="ECO:0000256" key="9">
    <source>
        <dbReference type="ARBA" id="ARBA00034617"/>
    </source>
</evidence>
<evidence type="ECO:0000256" key="8">
    <source>
        <dbReference type="ARBA" id="ARBA00023235"/>
    </source>
</evidence>
<dbReference type="GO" id="GO:0009378">
    <property type="term" value="F:four-way junction helicase activity"/>
    <property type="evidence" value="ECO:0007669"/>
    <property type="project" value="TreeGrafter"/>
</dbReference>
<dbReference type="Proteomes" id="UP000650467">
    <property type="component" value="Unassembled WGS sequence"/>
</dbReference>
<dbReference type="SMART" id="SM00490">
    <property type="entry name" value="HELICc"/>
    <property type="match status" value="1"/>
</dbReference>
<keyword evidence="7" id="KW-0238">DNA-binding</keyword>
<dbReference type="GO" id="GO:0006260">
    <property type="term" value="P:DNA replication"/>
    <property type="evidence" value="ECO:0007669"/>
    <property type="project" value="InterPro"/>
</dbReference>
<dbReference type="GO" id="GO:0005694">
    <property type="term" value="C:chromosome"/>
    <property type="evidence" value="ECO:0007669"/>
    <property type="project" value="TreeGrafter"/>
</dbReference>
<dbReference type="CDD" id="cd17920">
    <property type="entry name" value="DEXHc_RecQ"/>
    <property type="match status" value="1"/>
</dbReference>
<evidence type="ECO:0000256" key="11">
    <source>
        <dbReference type="SAM" id="Coils"/>
    </source>
</evidence>
<dbReference type="PROSITE" id="PS51194">
    <property type="entry name" value="HELICASE_CTER"/>
    <property type="match status" value="1"/>
</dbReference>
<dbReference type="Pfam" id="PF00270">
    <property type="entry name" value="DEAD"/>
    <property type="match status" value="1"/>
</dbReference>
<dbReference type="SUPFAM" id="SSF52540">
    <property type="entry name" value="P-loop containing nucleoside triphosphate hydrolases"/>
    <property type="match status" value="1"/>
</dbReference>
<evidence type="ECO:0000256" key="12">
    <source>
        <dbReference type="SAM" id="MobiDB-lite"/>
    </source>
</evidence>
<keyword evidence="3" id="KW-0547">Nucleotide-binding</keyword>
<dbReference type="EMBL" id="JAEHOC010000001">
    <property type="protein sequence ID" value="KAG2446096.1"/>
    <property type="molecule type" value="Genomic_DNA"/>
</dbReference>
<evidence type="ECO:0000256" key="4">
    <source>
        <dbReference type="ARBA" id="ARBA00022801"/>
    </source>
</evidence>
<feature type="compositionally biased region" description="Polar residues" evidence="12">
    <location>
        <begin position="1125"/>
        <end position="1134"/>
    </location>
</feature>
<dbReference type="PROSITE" id="PS50967">
    <property type="entry name" value="HRDC"/>
    <property type="match status" value="1"/>
</dbReference>
<feature type="coiled-coil region" evidence="11">
    <location>
        <begin position="582"/>
        <end position="619"/>
    </location>
</feature>
<dbReference type="InterPro" id="IPR018982">
    <property type="entry name" value="RQC_domain"/>
</dbReference>
<feature type="region of interest" description="Disordered" evidence="12">
    <location>
        <begin position="15"/>
        <end position="37"/>
    </location>
</feature>
<feature type="compositionally biased region" description="Low complexity" evidence="12">
    <location>
        <begin position="904"/>
        <end position="927"/>
    </location>
</feature>
<evidence type="ECO:0000256" key="2">
    <source>
        <dbReference type="ARBA" id="ARBA00005446"/>
    </source>
</evidence>
<feature type="region of interest" description="Disordered" evidence="12">
    <location>
        <begin position="1285"/>
        <end position="1315"/>
    </location>
</feature>
<accession>A0A835WEU1</accession>
<keyword evidence="6" id="KW-0067">ATP-binding</keyword>
<protein>
    <recommendedName>
        <fullName evidence="10">DNA 3'-5' helicase</fullName>
        <ecNumber evidence="10">5.6.2.4</ecNumber>
    </recommendedName>
</protein>
<feature type="domain" description="Helicase ATP-binding" evidence="14">
    <location>
        <begin position="60"/>
        <end position="227"/>
    </location>
</feature>
<dbReference type="PROSITE" id="PS51192">
    <property type="entry name" value="HELICASE_ATP_BIND_1"/>
    <property type="match status" value="1"/>
</dbReference>
<dbReference type="Pfam" id="PF00271">
    <property type="entry name" value="Helicase_C"/>
    <property type="match status" value="1"/>
</dbReference>
<comment type="cofactor">
    <cofactor evidence="1">
        <name>Zn(2+)</name>
        <dbReference type="ChEBI" id="CHEBI:29105"/>
    </cofactor>
</comment>
<reference evidence="16" key="1">
    <citation type="journal article" date="2020" name="bioRxiv">
        <title>Comparative genomics of Chlamydomonas.</title>
        <authorList>
            <person name="Craig R.J."/>
            <person name="Hasan A.R."/>
            <person name="Ness R.W."/>
            <person name="Keightley P.D."/>
        </authorList>
    </citation>
    <scope>NUCLEOTIDE SEQUENCE</scope>
    <source>
        <strain evidence="16">SAG 7.73</strain>
    </source>
</reference>
<evidence type="ECO:0000259" key="14">
    <source>
        <dbReference type="PROSITE" id="PS51192"/>
    </source>
</evidence>
<dbReference type="InterPro" id="IPR004589">
    <property type="entry name" value="DNA_helicase_ATP-dep_RecQ"/>
</dbReference>
<dbReference type="EC" id="5.6.2.4" evidence="10"/>
<dbReference type="InterPro" id="IPR010997">
    <property type="entry name" value="HRDC-like_sf"/>
</dbReference>
<keyword evidence="11" id="KW-0175">Coiled coil</keyword>
<feature type="region of interest" description="Disordered" evidence="12">
    <location>
        <begin position="1006"/>
        <end position="1259"/>
    </location>
</feature>
<dbReference type="InterPro" id="IPR011545">
    <property type="entry name" value="DEAD/DEAH_box_helicase_dom"/>
</dbReference>
<evidence type="ECO:0000259" key="15">
    <source>
        <dbReference type="PROSITE" id="PS51194"/>
    </source>
</evidence>
<evidence type="ECO:0000259" key="13">
    <source>
        <dbReference type="PROSITE" id="PS50967"/>
    </source>
</evidence>
<organism evidence="16 17">
    <name type="scientific">Chlamydomonas incerta</name>
    <dbReference type="NCBI Taxonomy" id="51695"/>
    <lineage>
        <taxon>Eukaryota</taxon>
        <taxon>Viridiplantae</taxon>
        <taxon>Chlorophyta</taxon>
        <taxon>core chlorophytes</taxon>
        <taxon>Chlorophyceae</taxon>
        <taxon>CS clade</taxon>
        <taxon>Chlamydomonadales</taxon>
        <taxon>Chlamydomonadaceae</taxon>
        <taxon>Chlamydomonas</taxon>
    </lineage>
</organism>
<dbReference type="Gene3D" id="1.10.150.80">
    <property type="entry name" value="HRDC domain"/>
    <property type="match status" value="1"/>
</dbReference>
<dbReference type="PANTHER" id="PTHR13710">
    <property type="entry name" value="DNA HELICASE RECQ FAMILY MEMBER"/>
    <property type="match status" value="1"/>
</dbReference>
<keyword evidence="8" id="KW-0413">Isomerase</keyword>
<feature type="compositionally biased region" description="Low complexity" evidence="12">
    <location>
        <begin position="1086"/>
        <end position="1120"/>
    </location>
</feature>
<gene>
    <name evidence="16" type="ORF">HXX76_000696</name>
</gene>
<dbReference type="InterPro" id="IPR001650">
    <property type="entry name" value="Helicase_C-like"/>
</dbReference>
<keyword evidence="17" id="KW-1185">Reference proteome</keyword>
<comment type="catalytic activity">
    <reaction evidence="9">
        <text>Couples ATP hydrolysis with the unwinding of duplex DNA by translocating in the 3'-5' direction.</text>
        <dbReference type="EC" id="5.6.2.4"/>
    </reaction>
</comment>
<dbReference type="Gene3D" id="1.10.10.10">
    <property type="entry name" value="Winged helix-like DNA-binding domain superfamily/Winged helix DNA-binding domain"/>
    <property type="match status" value="1"/>
</dbReference>
<evidence type="ECO:0000313" key="16">
    <source>
        <dbReference type="EMBL" id="KAG2446096.1"/>
    </source>
</evidence>
<dbReference type="FunFam" id="3.40.50.300:FF:001389">
    <property type="entry name" value="ATP-dependent DNA helicase RecQ"/>
    <property type="match status" value="1"/>
</dbReference>
<dbReference type="InterPro" id="IPR014001">
    <property type="entry name" value="Helicase_ATP-bd"/>
</dbReference>
<evidence type="ECO:0000313" key="17">
    <source>
        <dbReference type="Proteomes" id="UP000650467"/>
    </source>
</evidence>
<evidence type="ECO:0000256" key="10">
    <source>
        <dbReference type="ARBA" id="ARBA00034808"/>
    </source>
</evidence>
<dbReference type="GO" id="GO:0003677">
    <property type="term" value="F:DNA binding"/>
    <property type="evidence" value="ECO:0007669"/>
    <property type="project" value="UniProtKB-KW"/>
</dbReference>
<evidence type="ECO:0000256" key="6">
    <source>
        <dbReference type="ARBA" id="ARBA00022840"/>
    </source>
</evidence>
<dbReference type="InterPro" id="IPR036388">
    <property type="entry name" value="WH-like_DNA-bd_sf"/>
</dbReference>
<dbReference type="GO" id="GO:0005737">
    <property type="term" value="C:cytoplasm"/>
    <property type="evidence" value="ECO:0007669"/>
    <property type="project" value="TreeGrafter"/>
</dbReference>
<dbReference type="InterPro" id="IPR036390">
    <property type="entry name" value="WH_DNA-bd_sf"/>
</dbReference>
<feature type="compositionally biased region" description="Gly residues" evidence="12">
    <location>
        <begin position="1019"/>
        <end position="1030"/>
    </location>
</feature>
<dbReference type="GO" id="GO:0005524">
    <property type="term" value="F:ATP binding"/>
    <property type="evidence" value="ECO:0007669"/>
    <property type="project" value="UniProtKB-KW"/>
</dbReference>
<dbReference type="SMART" id="SM00956">
    <property type="entry name" value="RQC"/>
    <property type="match status" value="1"/>
</dbReference>
<keyword evidence="5" id="KW-0347">Helicase</keyword>
<evidence type="ECO:0000256" key="3">
    <source>
        <dbReference type="ARBA" id="ARBA00022741"/>
    </source>
</evidence>
<sequence>MAQQGTLMAYFPRATGAGPSRGPPGGGLASAGGPGQRSPVELLERYWGYTEFRFCQEKVISTILSGQDCLVVMPTGGGKSICYQIPPLVLDRVCIVVSPLIALMEDQVAALNARGVTAAFLGSAQSSRQVKDDAWAGAYQFVYMTPELACSSGAALAALHERRGIALVAIDEAHCVSEWGHDFRPDYRRLGCIRQSLPGVPLVALTATATPRVRDDIVRNLGMKPGSGRFVESFERINLHFAVRQKTTINEVVGDIAEAKRRRGGELPCTLIYALTTKEVDEIAATINQQPGLAGRAGRYHAKMSASERREAHAAFMRDDLDVLVASVAYGMGIDKPNIRRIVHWGCPASVEAYYQQAGRAGRDGADARCLLLWSAADALTLARIKEGEGLSAEGRANLQEAMSKMQNYCHGTGCRHAQLVNFFTQGALPLQGPCRGGCDTCDRRSNGEITSRDIANEARLLLSAVAGLRNKFGLNRSVQLLRGSRSKDLQPWMIDAAVHVATGAKLHGAGTERSESWWKGLGGLLAAEGLLAYHAVDTYQVVRVSEAGDRWLRSGQPLVRELPPTLQEEETRAHRDAMARQRALEERQQAASAEATELEALKRALKEERKRVADSLGQAPDTLVNDLTLDGLARLRPEEEGHLRLVSGMGEAAVAAFGKPLMRVISSFMATAQHLGRGGATDWISVARLRGSSNRLMAAAGGMTGAGGATAGGPGGGGGGCADAVGVSEEAAAAAQRLITEPKGAATEAANQWQGGMTAADIATKRPRPIAVSTALGYVAEGVAAGIAGDTSRLALEAGLDRSKALTVAAAISTEAAAGIGAVKRTLDASGPPVDYGAIKVVAALMASRSVWFAMPAPVPAPALAAAATYDLTAADEDSDWGGAAEELSEGGGEWINLRAAPQQQPQLQQQEHQQRPGGPAAAGPHGKPPLPANHQQHLQPPSQLSQQTHQQQHHPAPGCSAGPAGAAATATVSCSQQSFALHDSPVGLDGISAAPGAAAATTSTACDADDPMETAGGASGAGTDGGRGAVASVRGREADAPVAAVPRQGGGGGGAHDTGFVFDTPARHGMSQSDTPDFIVRQSPGATTAGCRGAAAATSTAATSTADRPTAQQQQQPQRPGGLSQTQPSQPGATLVPSHVLVNSSGNGNAPANGHAANGTNRPPIITGVKRTLPGWFGGGGVKRPATGPAALQPAAASQATQPSQPASGPVAAQQPQQQQQPQQEQAQIASPGLGAVTPAPRTAGGAVAATTPGGTPVTREAVLDLLQKSPGLSAVQLAAALGCPRPPGASPSPSPSPDRGAAAPDSEARRRALGEVLQDLVGDFEVMRRGSGAVKSHVDLDDEGTTFHIL</sequence>
<dbReference type="Gene3D" id="3.40.50.300">
    <property type="entry name" value="P-loop containing nucleotide triphosphate hydrolases"/>
    <property type="match status" value="2"/>
</dbReference>
<feature type="compositionally biased region" description="Low complexity" evidence="12">
    <location>
        <begin position="934"/>
        <end position="967"/>
    </location>
</feature>
<proteinExistence type="inferred from homology"/>
<dbReference type="SMART" id="SM00487">
    <property type="entry name" value="DEXDc"/>
    <property type="match status" value="1"/>
</dbReference>
<feature type="domain" description="Helicase C-terminal" evidence="15">
    <location>
        <begin position="248"/>
        <end position="407"/>
    </location>
</feature>
<dbReference type="Pfam" id="PF09382">
    <property type="entry name" value="RQC"/>
    <property type="match status" value="1"/>
</dbReference>
<dbReference type="OrthoDB" id="10261556at2759"/>
<dbReference type="InterPro" id="IPR032284">
    <property type="entry name" value="RecQ_Zn-bd"/>
</dbReference>
<dbReference type="PANTHER" id="PTHR13710:SF120">
    <property type="entry name" value="BIFUNCTIONAL 3'-5' EXONUCLEASE_ATP-DEPENDENT HELICASE WRN"/>
    <property type="match status" value="1"/>
</dbReference>
<feature type="domain" description="HRDC" evidence="13">
    <location>
        <begin position="596"/>
        <end position="676"/>
    </location>
</feature>
<feature type="compositionally biased region" description="Gly residues" evidence="12">
    <location>
        <begin position="23"/>
        <end position="35"/>
    </location>
</feature>
<comment type="similarity">
    <text evidence="2">Belongs to the helicase family. RecQ subfamily.</text>
</comment>
<dbReference type="SUPFAM" id="SSF46785">
    <property type="entry name" value="Winged helix' DNA-binding domain"/>
    <property type="match status" value="1"/>
</dbReference>
<dbReference type="GO" id="GO:0016787">
    <property type="term" value="F:hydrolase activity"/>
    <property type="evidence" value="ECO:0007669"/>
    <property type="project" value="UniProtKB-KW"/>
</dbReference>
<evidence type="ECO:0000256" key="1">
    <source>
        <dbReference type="ARBA" id="ARBA00001947"/>
    </source>
</evidence>
<dbReference type="GO" id="GO:0005634">
    <property type="term" value="C:nucleus"/>
    <property type="evidence" value="ECO:0007669"/>
    <property type="project" value="TreeGrafter"/>
</dbReference>
<dbReference type="GO" id="GO:0000724">
    <property type="term" value="P:double-strand break repair via homologous recombination"/>
    <property type="evidence" value="ECO:0007669"/>
    <property type="project" value="TreeGrafter"/>
</dbReference>
<name>A0A835WEU1_CHLIN</name>
<evidence type="ECO:0000256" key="7">
    <source>
        <dbReference type="ARBA" id="ARBA00023125"/>
    </source>
</evidence>
<feature type="compositionally biased region" description="Pro residues" evidence="12">
    <location>
        <begin position="1287"/>
        <end position="1299"/>
    </location>
</feature>
<feature type="compositionally biased region" description="Low complexity" evidence="12">
    <location>
        <begin position="1187"/>
        <end position="1259"/>
    </location>
</feature>
<dbReference type="InterPro" id="IPR002121">
    <property type="entry name" value="HRDC_dom"/>
</dbReference>
<dbReference type="NCBIfam" id="TIGR00614">
    <property type="entry name" value="recQ_fam"/>
    <property type="match status" value="1"/>
</dbReference>
<feature type="region of interest" description="Disordered" evidence="12">
    <location>
        <begin position="903"/>
        <end position="967"/>
    </location>
</feature>
<evidence type="ECO:0000256" key="5">
    <source>
        <dbReference type="ARBA" id="ARBA00022806"/>
    </source>
</evidence>
<dbReference type="InterPro" id="IPR027417">
    <property type="entry name" value="P-loop_NTPase"/>
</dbReference>
<dbReference type="Pfam" id="PF00570">
    <property type="entry name" value="HRDC"/>
    <property type="match status" value="1"/>
</dbReference>
<keyword evidence="4" id="KW-0378">Hydrolase</keyword>
<dbReference type="SUPFAM" id="SSF47819">
    <property type="entry name" value="HRDC-like"/>
    <property type="match status" value="1"/>
</dbReference>
<comment type="caution">
    <text evidence="16">The sequence shown here is derived from an EMBL/GenBank/DDBJ whole genome shotgun (WGS) entry which is preliminary data.</text>
</comment>